<dbReference type="Gene3D" id="2.30.40.10">
    <property type="entry name" value="Urease, subunit C, domain 1"/>
    <property type="match status" value="1"/>
</dbReference>
<dbReference type="OrthoDB" id="9031471at2"/>
<dbReference type="AlphaFoldDB" id="A0A4Z0BTN1"/>
<dbReference type="SUPFAM" id="SSF51556">
    <property type="entry name" value="Metallo-dependent hydrolases"/>
    <property type="match status" value="1"/>
</dbReference>
<name>A0A4Z0BTN1_9BURK</name>
<evidence type="ECO:0000259" key="1">
    <source>
        <dbReference type="Pfam" id="PF07969"/>
    </source>
</evidence>
<proteinExistence type="predicted"/>
<sequence>MTIARPADRILRGGHVITMAGGEPAEAVAIRGDTIVAVGRDHDVSSFEGPGTEITKLHGRTLMPGLIDGHAHADREGLKSLLPSLADCRSVAEVVDRIHGIAQQTPRGRWIVTMPLGDPPEFRAFPAMYAEGRLPDRHDLDRATGEHPVLVRCAWGYWPGTLPTVSIANTAALRLAKIDRDTNSPSPKLVIEKDAAGEPTGRFFEHAFQPLAEFTLFRAAPHFTADDRLRTLEASMRAYNEVGTTGVFEGHGVAGEVIDAWRRTRDAGRSTLRAHLLVSPAFSGASLADVTQWVAREAARLRRDEQGDDWVRLQGLYAEPAAELHEARLRAACAPQTGWAGFNYDAGLPPEQLRALLHAAARERLRVCVIQTAMADVLLDVARETPIDGLRWVVAHPATLDAGQIAGIADNGICVTTLTNAYIWRSASAVRDRIGAARENEICPIRSLLDAGVKVSLASDNVPVTLWPCVWQATERIDRATQAVIAPAQRISREEALQCATVNGAWLCGDEARRGTLEPGKLADMIVLPEDPLTMPAERLPLLVPDETIVGGKTVHRR</sequence>
<organism evidence="2 3">
    <name type="scientific">Ramlibacter henchirensis</name>
    <dbReference type="NCBI Taxonomy" id="204072"/>
    <lineage>
        <taxon>Bacteria</taxon>
        <taxon>Pseudomonadati</taxon>
        <taxon>Pseudomonadota</taxon>
        <taxon>Betaproteobacteria</taxon>
        <taxon>Burkholderiales</taxon>
        <taxon>Comamonadaceae</taxon>
        <taxon>Ramlibacter</taxon>
    </lineage>
</organism>
<dbReference type="GO" id="GO:0016810">
    <property type="term" value="F:hydrolase activity, acting on carbon-nitrogen (but not peptide) bonds"/>
    <property type="evidence" value="ECO:0007669"/>
    <property type="project" value="InterPro"/>
</dbReference>
<dbReference type="SUPFAM" id="SSF51338">
    <property type="entry name" value="Composite domain of metallo-dependent hydrolases"/>
    <property type="match status" value="1"/>
</dbReference>
<dbReference type="InterPro" id="IPR033932">
    <property type="entry name" value="YtcJ-like"/>
</dbReference>
<dbReference type="Pfam" id="PF07969">
    <property type="entry name" value="Amidohydro_3"/>
    <property type="match status" value="1"/>
</dbReference>
<gene>
    <name evidence="2" type="ORF">EZ313_15355</name>
</gene>
<reference evidence="2 3" key="1">
    <citation type="submission" date="2019-03" db="EMBL/GenBank/DDBJ databases">
        <title>Ramlibacter henchirensis DSM 14656, whole genome shotgun sequence.</title>
        <authorList>
            <person name="Zhang X."/>
            <person name="Feng G."/>
            <person name="Zhu H."/>
        </authorList>
    </citation>
    <scope>NUCLEOTIDE SEQUENCE [LARGE SCALE GENOMIC DNA]</scope>
    <source>
        <strain evidence="2 3">DSM 14656</strain>
    </source>
</reference>
<dbReference type="Gene3D" id="3.20.20.140">
    <property type="entry name" value="Metal-dependent hydrolases"/>
    <property type="match status" value="1"/>
</dbReference>
<dbReference type="Gene3D" id="3.10.310.70">
    <property type="match status" value="1"/>
</dbReference>
<evidence type="ECO:0000313" key="2">
    <source>
        <dbReference type="EMBL" id="TFZ02633.1"/>
    </source>
</evidence>
<dbReference type="Proteomes" id="UP000298180">
    <property type="component" value="Unassembled WGS sequence"/>
</dbReference>
<dbReference type="PANTHER" id="PTHR22642">
    <property type="entry name" value="IMIDAZOLONEPROPIONASE"/>
    <property type="match status" value="1"/>
</dbReference>
<accession>A0A4Z0BTN1</accession>
<comment type="caution">
    <text evidence="2">The sequence shown here is derived from an EMBL/GenBank/DDBJ whole genome shotgun (WGS) entry which is preliminary data.</text>
</comment>
<protein>
    <submittedName>
        <fullName evidence="2">Amidohydrolase</fullName>
    </submittedName>
</protein>
<dbReference type="RefSeq" id="WP_135264158.1">
    <property type="nucleotide sequence ID" value="NZ_SMLM01000002.1"/>
</dbReference>
<dbReference type="CDD" id="cd01300">
    <property type="entry name" value="YtcJ_like"/>
    <property type="match status" value="1"/>
</dbReference>
<keyword evidence="2" id="KW-0378">Hydrolase</keyword>
<feature type="domain" description="Amidohydrolase 3" evidence="1">
    <location>
        <begin position="57"/>
        <end position="556"/>
    </location>
</feature>
<dbReference type="EMBL" id="SMLM01000002">
    <property type="protein sequence ID" value="TFZ02633.1"/>
    <property type="molecule type" value="Genomic_DNA"/>
</dbReference>
<dbReference type="PANTHER" id="PTHR22642:SF2">
    <property type="entry name" value="PROTEIN LONG AFTER FAR-RED 3"/>
    <property type="match status" value="1"/>
</dbReference>
<dbReference type="InterPro" id="IPR013108">
    <property type="entry name" value="Amidohydro_3"/>
</dbReference>
<dbReference type="InterPro" id="IPR032466">
    <property type="entry name" value="Metal_Hydrolase"/>
</dbReference>
<keyword evidence="3" id="KW-1185">Reference proteome</keyword>
<evidence type="ECO:0000313" key="3">
    <source>
        <dbReference type="Proteomes" id="UP000298180"/>
    </source>
</evidence>
<dbReference type="InterPro" id="IPR011059">
    <property type="entry name" value="Metal-dep_hydrolase_composite"/>
</dbReference>